<dbReference type="Pfam" id="PF00392">
    <property type="entry name" value="GntR"/>
    <property type="match status" value="1"/>
</dbReference>
<evidence type="ECO:0000313" key="6">
    <source>
        <dbReference type="Proteomes" id="UP001250214"/>
    </source>
</evidence>
<dbReference type="SMART" id="SM00345">
    <property type="entry name" value="HTH_GNTR"/>
    <property type="match status" value="1"/>
</dbReference>
<proteinExistence type="predicted"/>
<dbReference type="PRINTS" id="PR00035">
    <property type="entry name" value="HTHGNTR"/>
</dbReference>
<sequence length="280" mass="31406">MSLDPEDPRPPFQQVAGALRAAILTRKFEPGEKLPSGAELAKTYGVARMTVQQALRLLREEGLILTQQGRGVFVRERTERPAGLRPHIERAFNSDKVTIDFAGFSGETLYGALHEPIDKVRHGRLTPRSIGIRLLVPNTRLPMGLPTRRDTNGDDPQLRERMHEIMLRATQGIDNSVRELEALGLVETANVETRVFPVTPTFKLYVINGVETFFGYYPVQENTVAVGSESTEIYDLLGRDAILFHHEVDDDSESTGSQHVAEAQRWFDSIWTTVATERAE</sequence>
<organism evidence="5 6">
    <name type="scientific">Lipingzhangella rawalii</name>
    <dbReference type="NCBI Taxonomy" id="2055835"/>
    <lineage>
        <taxon>Bacteria</taxon>
        <taxon>Bacillati</taxon>
        <taxon>Actinomycetota</taxon>
        <taxon>Actinomycetes</taxon>
        <taxon>Streptosporangiales</taxon>
        <taxon>Nocardiopsidaceae</taxon>
        <taxon>Lipingzhangella</taxon>
    </lineage>
</organism>
<evidence type="ECO:0000313" key="5">
    <source>
        <dbReference type="EMBL" id="MDS1271546.1"/>
    </source>
</evidence>
<dbReference type="SUPFAM" id="SSF46785">
    <property type="entry name" value="Winged helix' DNA-binding domain"/>
    <property type="match status" value="1"/>
</dbReference>
<dbReference type="PANTHER" id="PTHR44846:SF17">
    <property type="entry name" value="GNTR-FAMILY TRANSCRIPTIONAL REGULATOR"/>
    <property type="match status" value="1"/>
</dbReference>
<dbReference type="Proteomes" id="UP001250214">
    <property type="component" value="Unassembled WGS sequence"/>
</dbReference>
<comment type="caution">
    <text evidence="5">The sequence shown here is derived from an EMBL/GenBank/DDBJ whole genome shotgun (WGS) entry which is preliminary data.</text>
</comment>
<dbReference type="InterPro" id="IPR050679">
    <property type="entry name" value="Bact_HTH_transcr_reg"/>
</dbReference>
<keyword evidence="3" id="KW-0804">Transcription</keyword>
<dbReference type="EMBL" id="JAVLVT010000006">
    <property type="protein sequence ID" value="MDS1271546.1"/>
    <property type="molecule type" value="Genomic_DNA"/>
</dbReference>
<protein>
    <submittedName>
        <fullName evidence="5">Winged helix-turn-helix domain-containing protein</fullName>
    </submittedName>
</protein>
<keyword evidence="1" id="KW-0805">Transcription regulation</keyword>
<dbReference type="RefSeq" id="WP_310913097.1">
    <property type="nucleotide sequence ID" value="NZ_JAVLVT010000006.1"/>
</dbReference>
<keyword evidence="2" id="KW-0238">DNA-binding</keyword>
<keyword evidence="6" id="KW-1185">Reference proteome</keyword>
<evidence type="ECO:0000256" key="1">
    <source>
        <dbReference type="ARBA" id="ARBA00023015"/>
    </source>
</evidence>
<dbReference type="PROSITE" id="PS50949">
    <property type="entry name" value="HTH_GNTR"/>
    <property type="match status" value="1"/>
</dbReference>
<evidence type="ECO:0000256" key="2">
    <source>
        <dbReference type="ARBA" id="ARBA00023125"/>
    </source>
</evidence>
<evidence type="ECO:0000259" key="4">
    <source>
        <dbReference type="PROSITE" id="PS50949"/>
    </source>
</evidence>
<dbReference type="Gene3D" id="1.10.10.10">
    <property type="entry name" value="Winged helix-like DNA-binding domain superfamily/Winged helix DNA-binding domain"/>
    <property type="match status" value="1"/>
</dbReference>
<gene>
    <name evidence="5" type="ORF">RIF23_14700</name>
</gene>
<dbReference type="InterPro" id="IPR000524">
    <property type="entry name" value="Tscrpt_reg_HTH_GntR"/>
</dbReference>
<name>A0ABU2H8B0_9ACTN</name>
<dbReference type="PANTHER" id="PTHR44846">
    <property type="entry name" value="MANNOSYL-D-GLYCERATE TRANSPORT/METABOLISM SYSTEM REPRESSOR MNGR-RELATED"/>
    <property type="match status" value="1"/>
</dbReference>
<accession>A0ABU2H8B0</accession>
<dbReference type="InterPro" id="IPR036388">
    <property type="entry name" value="WH-like_DNA-bd_sf"/>
</dbReference>
<dbReference type="CDD" id="cd07377">
    <property type="entry name" value="WHTH_GntR"/>
    <property type="match status" value="1"/>
</dbReference>
<feature type="domain" description="HTH gntR-type" evidence="4">
    <location>
        <begin position="9"/>
        <end position="77"/>
    </location>
</feature>
<evidence type="ECO:0000256" key="3">
    <source>
        <dbReference type="ARBA" id="ARBA00023163"/>
    </source>
</evidence>
<dbReference type="InterPro" id="IPR036390">
    <property type="entry name" value="WH_DNA-bd_sf"/>
</dbReference>
<reference evidence="6" key="1">
    <citation type="submission" date="2023-07" db="EMBL/GenBank/DDBJ databases">
        <title>Novel species in the genus Lipingzhangella isolated from Sambhar Salt Lake.</title>
        <authorList>
            <person name="Jiya N."/>
            <person name="Kajale S."/>
            <person name="Sharma A."/>
        </authorList>
    </citation>
    <scope>NUCLEOTIDE SEQUENCE [LARGE SCALE GENOMIC DNA]</scope>
    <source>
        <strain evidence="6">LS1_29</strain>
    </source>
</reference>